<dbReference type="AlphaFoldDB" id="A0A813V061"/>
<evidence type="ECO:0000313" key="2">
    <source>
        <dbReference type="EMBL" id="CAF0833271.1"/>
    </source>
</evidence>
<evidence type="ECO:0000313" key="4">
    <source>
        <dbReference type="Proteomes" id="UP000663829"/>
    </source>
</evidence>
<comment type="caution">
    <text evidence="2">The sequence shown here is derived from an EMBL/GenBank/DDBJ whole genome shotgun (WGS) entry which is preliminary data.</text>
</comment>
<dbReference type="GO" id="GO:0006405">
    <property type="term" value="P:RNA export from nucleus"/>
    <property type="evidence" value="ECO:0007669"/>
    <property type="project" value="TreeGrafter"/>
</dbReference>
<dbReference type="InterPro" id="IPR044840">
    <property type="entry name" value="Nup188"/>
</dbReference>
<evidence type="ECO:0000259" key="1">
    <source>
        <dbReference type="Pfam" id="PF10487"/>
    </source>
</evidence>
<evidence type="ECO:0000313" key="3">
    <source>
        <dbReference type="EMBL" id="CAF3620368.1"/>
    </source>
</evidence>
<protein>
    <recommendedName>
        <fullName evidence="1">Nucleoporin Nup188 N-terminal domain-containing protein</fullName>
    </recommendedName>
</protein>
<name>A0A813V061_9BILA</name>
<dbReference type="PANTHER" id="PTHR31431">
    <property type="entry name" value="NUCLEOPORIN NUP188 HOMOLOG"/>
    <property type="match status" value="1"/>
</dbReference>
<reference evidence="2" key="1">
    <citation type="submission" date="2021-02" db="EMBL/GenBank/DDBJ databases">
        <authorList>
            <person name="Nowell W R."/>
        </authorList>
    </citation>
    <scope>NUCLEOTIDE SEQUENCE</scope>
</reference>
<dbReference type="Proteomes" id="UP000663829">
    <property type="component" value="Unassembled WGS sequence"/>
</dbReference>
<dbReference type="Proteomes" id="UP000681722">
    <property type="component" value="Unassembled WGS sequence"/>
</dbReference>
<gene>
    <name evidence="2" type="ORF">GPM918_LOCUS5169</name>
    <name evidence="3" type="ORF">SRO942_LOCUS5169</name>
</gene>
<organism evidence="2 4">
    <name type="scientific">Didymodactylos carnosus</name>
    <dbReference type="NCBI Taxonomy" id="1234261"/>
    <lineage>
        <taxon>Eukaryota</taxon>
        <taxon>Metazoa</taxon>
        <taxon>Spiralia</taxon>
        <taxon>Gnathifera</taxon>
        <taxon>Rotifera</taxon>
        <taxon>Eurotatoria</taxon>
        <taxon>Bdelloidea</taxon>
        <taxon>Philodinida</taxon>
        <taxon>Philodinidae</taxon>
        <taxon>Didymodactylos</taxon>
    </lineage>
</organism>
<dbReference type="GO" id="GO:0006606">
    <property type="term" value="P:protein import into nucleus"/>
    <property type="evidence" value="ECO:0007669"/>
    <property type="project" value="TreeGrafter"/>
</dbReference>
<accession>A0A813V061</accession>
<dbReference type="EMBL" id="CAJOBC010000736">
    <property type="protein sequence ID" value="CAF3620368.1"/>
    <property type="molecule type" value="Genomic_DNA"/>
</dbReference>
<dbReference type="PANTHER" id="PTHR31431:SF1">
    <property type="entry name" value="NUCLEOPORIN NUP188"/>
    <property type="match status" value="1"/>
</dbReference>
<dbReference type="Pfam" id="PF10487">
    <property type="entry name" value="Nup188_N"/>
    <property type="match status" value="1"/>
</dbReference>
<feature type="domain" description="Nucleoporin Nup188 N-terminal" evidence="1">
    <location>
        <begin position="55"/>
        <end position="447"/>
    </location>
</feature>
<proteinExistence type="predicted"/>
<keyword evidence="4" id="KW-1185">Reference proteome</keyword>
<sequence length="509" mass="59455">MSIQDLYKSVLLESDNDIKVKKIDNFQDKTIFENVLDWFHPIRSPAGSWLKQNSSNFSEKFRSFLQNLSNALNIDEAQLFKLLEFFSTNNYSTLENIDIMLSSPDNMNETNQQFVVQFIQYYYNERYALLSIVHDILTSENIKKAKSWFGSEIELCKKMLTQFSVLTNVSCPSWNSMYSPLTADMLRTIWTNAHDNEMRLLLECALIIIDRCNNESPQILLKYFELFQFDKFNSIRIYFQPDMALNQKHKILNTLLVYILISGMKLSRFNIIEENNFPLQEHPVFHDIQVFQTLNTNFSTLFNVKNCSTAQLAWATLLYKYDSEDRQIQKFAAAAKRDNVFDHLSSRIDLFKSIQSLASNIIYRVTFDLIDLFSSIFDYEKFVSRDQLISIVKKCMNDKTVVENILKKSGHVLFDHISSVENYFPLSLESCLDLYTLIMKANSNKANSIIIYLCERDQFVESVQMFKDADIALVGTDDECIAVANIYPYGPGKLYFFIIYYTKFIKLKQ</sequence>
<dbReference type="InterPro" id="IPR018864">
    <property type="entry name" value="Nucleoporin_Nup188_N"/>
</dbReference>
<dbReference type="GO" id="GO:0017056">
    <property type="term" value="F:structural constituent of nuclear pore"/>
    <property type="evidence" value="ECO:0007669"/>
    <property type="project" value="InterPro"/>
</dbReference>
<dbReference type="GO" id="GO:0044611">
    <property type="term" value="C:nuclear pore inner ring"/>
    <property type="evidence" value="ECO:0007669"/>
    <property type="project" value="TreeGrafter"/>
</dbReference>
<dbReference type="EMBL" id="CAJNOQ010000736">
    <property type="protein sequence ID" value="CAF0833271.1"/>
    <property type="molecule type" value="Genomic_DNA"/>
</dbReference>